<dbReference type="InterPro" id="IPR036291">
    <property type="entry name" value="NAD(P)-bd_dom_sf"/>
</dbReference>
<dbReference type="PANTHER" id="PTHR43377:SF8">
    <property type="entry name" value="BLR3664 PROTEIN"/>
    <property type="match status" value="1"/>
</dbReference>
<dbReference type="EMBL" id="BNAI01000002">
    <property type="protein sequence ID" value="GHF13252.1"/>
    <property type="molecule type" value="Genomic_DNA"/>
</dbReference>
<dbReference type="Pfam" id="PF01408">
    <property type="entry name" value="GFO_IDH_MocA"/>
    <property type="match status" value="1"/>
</dbReference>
<comment type="caution">
    <text evidence="2">The sequence shown here is derived from an EMBL/GenBank/DDBJ whole genome shotgun (WGS) entry which is preliminary data.</text>
</comment>
<reference evidence="2" key="1">
    <citation type="journal article" date="2014" name="Int. J. Syst. Evol. Microbiol.">
        <title>Complete genome sequence of Corynebacterium casei LMG S-19264T (=DSM 44701T), isolated from a smear-ripened cheese.</title>
        <authorList>
            <consortium name="US DOE Joint Genome Institute (JGI-PGF)"/>
            <person name="Walter F."/>
            <person name="Albersmeier A."/>
            <person name="Kalinowski J."/>
            <person name="Ruckert C."/>
        </authorList>
    </citation>
    <scope>NUCLEOTIDE SEQUENCE</scope>
    <source>
        <strain evidence="2">CGMCC 1.16548</strain>
    </source>
</reference>
<reference evidence="2" key="2">
    <citation type="submission" date="2020-09" db="EMBL/GenBank/DDBJ databases">
        <authorList>
            <person name="Sun Q."/>
            <person name="Zhou Y."/>
        </authorList>
    </citation>
    <scope>NUCLEOTIDE SEQUENCE</scope>
    <source>
        <strain evidence="2">CGMCC 1.16548</strain>
    </source>
</reference>
<dbReference type="PANTHER" id="PTHR43377">
    <property type="entry name" value="BILIVERDIN REDUCTASE A"/>
    <property type="match status" value="1"/>
</dbReference>
<proteinExistence type="predicted"/>
<dbReference type="Gene3D" id="3.30.360.10">
    <property type="entry name" value="Dihydrodipicolinate Reductase, domain 2"/>
    <property type="match status" value="1"/>
</dbReference>
<protein>
    <recommendedName>
        <fullName evidence="1">Gfo/Idh/MocA-like oxidoreductase N-terminal domain-containing protein</fullName>
    </recommendedName>
</protein>
<dbReference type="SUPFAM" id="SSF51735">
    <property type="entry name" value="NAD(P)-binding Rossmann-fold domains"/>
    <property type="match status" value="1"/>
</dbReference>
<name>A0A8J3GQ51_9MICO</name>
<dbReference type="Proteomes" id="UP000617531">
    <property type="component" value="Unassembled WGS sequence"/>
</dbReference>
<organism evidence="2 3">
    <name type="scientific">Pseudolysinimonas yzui</name>
    <dbReference type="NCBI Taxonomy" id="2708254"/>
    <lineage>
        <taxon>Bacteria</taxon>
        <taxon>Bacillati</taxon>
        <taxon>Actinomycetota</taxon>
        <taxon>Actinomycetes</taxon>
        <taxon>Micrococcales</taxon>
        <taxon>Microbacteriaceae</taxon>
        <taxon>Pseudolysinimonas</taxon>
    </lineage>
</organism>
<dbReference type="RefSeq" id="WP_191282625.1">
    <property type="nucleotide sequence ID" value="NZ_BNAI01000002.1"/>
</dbReference>
<sequence length="338" mass="35215">MIGVGIVGLGPATQAIHLPTLARLADEFRVVNVVDIDEATARAVADPIDAGWSTSFGQLLADERVDVVAVCSPHALHVAHVIASLQAGKAVLCEKPLTMDLAGLAALREAAGGATAPLMVGWMHAYDPVVEAAISSWSADGNRASALRVSTVLPPNHRFEDAATEVLPRAPATAGGGEPALREALLTLAIHDLPLVRRLLPDLSAPLQITHASWRAPWGYLVLGRIGETRVELHASLGQPGGPAWTLEAISPTASLTLDFPPSYVHVGSATSRLARAGGRVDEQTAAPEDGYDGEWRRMAAAIREGAVGALDDALLDAEFAIALADAAGRWVGKARAA</sequence>
<dbReference type="GO" id="GO:0000166">
    <property type="term" value="F:nucleotide binding"/>
    <property type="evidence" value="ECO:0007669"/>
    <property type="project" value="InterPro"/>
</dbReference>
<keyword evidence="3" id="KW-1185">Reference proteome</keyword>
<dbReference type="AlphaFoldDB" id="A0A8J3GQ51"/>
<dbReference type="InterPro" id="IPR000683">
    <property type="entry name" value="Gfo/Idh/MocA-like_OxRdtase_N"/>
</dbReference>
<gene>
    <name evidence="2" type="ORF">GCM10011600_12570</name>
</gene>
<dbReference type="InterPro" id="IPR051450">
    <property type="entry name" value="Gfo/Idh/MocA_Oxidoreductases"/>
</dbReference>
<evidence type="ECO:0000259" key="1">
    <source>
        <dbReference type="Pfam" id="PF01408"/>
    </source>
</evidence>
<dbReference type="Gene3D" id="3.40.50.720">
    <property type="entry name" value="NAD(P)-binding Rossmann-like Domain"/>
    <property type="match status" value="1"/>
</dbReference>
<evidence type="ECO:0000313" key="3">
    <source>
        <dbReference type="Proteomes" id="UP000617531"/>
    </source>
</evidence>
<evidence type="ECO:0000313" key="2">
    <source>
        <dbReference type="EMBL" id="GHF13252.1"/>
    </source>
</evidence>
<accession>A0A8J3GQ51</accession>
<feature type="domain" description="Gfo/Idh/MocA-like oxidoreductase N-terminal" evidence="1">
    <location>
        <begin position="2"/>
        <end position="121"/>
    </location>
</feature>